<feature type="region of interest" description="Disordered" evidence="8">
    <location>
        <begin position="1003"/>
        <end position="1025"/>
    </location>
</feature>
<dbReference type="PANTHER" id="PTHR35807">
    <property type="entry name" value="TRANSCRIPTIONAL REGULATOR REDD-RELATED"/>
    <property type="match status" value="1"/>
</dbReference>
<dbReference type="Pfam" id="PF13374">
    <property type="entry name" value="TPR_10"/>
    <property type="match status" value="1"/>
</dbReference>
<dbReference type="SUPFAM" id="SSF46894">
    <property type="entry name" value="C-terminal effector domain of the bipartite response regulators"/>
    <property type="match status" value="1"/>
</dbReference>
<dbReference type="Gene3D" id="3.40.50.300">
    <property type="entry name" value="P-loop containing nucleotide triphosphate hydrolases"/>
    <property type="match status" value="1"/>
</dbReference>
<organism evidence="10 11">
    <name type="scientific">Kitasatospora albolonga</name>
    <dbReference type="NCBI Taxonomy" id="68173"/>
    <lineage>
        <taxon>Bacteria</taxon>
        <taxon>Bacillati</taxon>
        <taxon>Actinomycetota</taxon>
        <taxon>Actinomycetes</taxon>
        <taxon>Kitasatosporales</taxon>
        <taxon>Streptomycetaceae</taxon>
        <taxon>Kitasatospora</taxon>
    </lineage>
</organism>
<keyword evidence="3" id="KW-0805">Transcription regulation</keyword>
<comment type="similarity">
    <text evidence="1">Belongs to the AfsR/DnrI/RedD regulatory family.</text>
</comment>
<dbReference type="PANTHER" id="PTHR35807:SF1">
    <property type="entry name" value="TRANSCRIPTIONAL REGULATOR REDD"/>
    <property type="match status" value="1"/>
</dbReference>
<dbReference type="SMART" id="SM00862">
    <property type="entry name" value="Trans_reg_C"/>
    <property type="match status" value="1"/>
</dbReference>
<evidence type="ECO:0000256" key="1">
    <source>
        <dbReference type="ARBA" id="ARBA00005820"/>
    </source>
</evidence>
<feature type="compositionally biased region" description="Basic and acidic residues" evidence="8">
    <location>
        <begin position="1"/>
        <end position="13"/>
    </location>
</feature>
<keyword evidence="11" id="KW-1185">Reference proteome</keyword>
<accession>A0ABC8BVV1</accession>
<sequence length="1025" mass="108758">MDRDHGPRVRVPEQRAPGEPGAADSLRFTVLGPVRAWRGAESLPSGSPQQRALLAALLLREGRTATAAELIDAFWGEEPPSQALATIRTYASRLRKILGQETLVSESGGYAIRIGRGALDLTLAQDLAAEAEKARAGGDRGQARTLLNKILGLWAGEALASVPGPYAENQRARLEEWHLTLTETRLDLDLEVGDHAEAVSELTALTAAHPLRERLRELLMVALYRSGRQAEALAVYADTRRLLAEELGVDPRPELSQLQQRILRADEELARPADEPAAAPAPLKPAQLPATVPDFTGRVPFVRELGAQLATAEGSVMAVSALAGIGGVGKTTLAVHVAHQARPHFPDGQLYVDLQGAGARAAEPETVLGSFLRALGTADSAIPDTLDERAALYRSTLAGRRVLVLLDNAHDAAQIRPLLPGTPGCAALVTSRVRMVDLAGAYLVDLDVMSPEEALQLFTRIVGTERVGAEREAALDVVAACGFLPLAIRIAASRLAARRTWTVSVLAAKLADERRRLDELQAGDLAVKATFELGYGQLEPAQARAFRLLGLADGPDISLAAAAALLDLEPHTAEDLLEALVDTSLLESAAPGRYRYHDLVRLYARACAERDEAPTEGEAALSRLLDFYLATAAGVYALERPGDRTVDHLEATRYEGLSFTDHGRALDWLYAEAGCLLACVQQHRGAGSVRRAVDLLLASKDLAESGANSRQFESAATVARDAAAQAGDPYAEARARTTLAQVHSMAGRFDQAAEEARRALLLAPAADDVWTHCNAPNELGIIAAYRNQQSEAEALLRQACTAFRADSNQAGEASALCNLSRVHLAMGRTDSAVRLAGEGVALYNRMGLTLRLANGRYALGLALARANRPDEAEERLQEALAVFRESRQRLWEGMTLFRLAEVQLTAERPARAAALAEQALTVLLHIGGEWRRANVLTVLGQALHGIGQADRAQACWREALAVFERLEAPESESVRRLLSGTVAGAVAGAAAGGVAGAVAGTAAGAASGTPRGGAAGATVGASDGS</sequence>
<dbReference type="RefSeq" id="WP_084748400.1">
    <property type="nucleotide sequence ID" value="NZ_CP020563.1"/>
</dbReference>
<feature type="compositionally biased region" description="Low complexity" evidence="8">
    <location>
        <begin position="1016"/>
        <end position="1025"/>
    </location>
</feature>
<evidence type="ECO:0000256" key="6">
    <source>
        <dbReference type="PROSITE-ProRule" id="PRU00339"/>
    </source>
</evidence>
<feature type="domain" description="OmpR/PhoB-type" evidence="9">
    <location>
        <begin position="17"/>
        <end position="114"/>
    </location>
</feature>
<dbReference type="Gene3D" id="1.10.10.10">
    <property type="entry name" value="Winged helix-like DNA-binding domain superfamily/Winged helix DNA-binding domain"/>
    <property type="match status" value="1"/>
</dbReference>
<evidence type="ECO:0000259" key="9">
    <source>
        <dbReference type="PROSITE" id="PS51755"/>
    </source>
</evidence>
<dbReference type="SUPFAM" id="SSF52540">
    <property type="entry name" value="P-loop containing nucleoside triphosphate hydrolases"/>
    <property type="match status" value="1"/>
</dbReference>
<dbReference type="Pfam" id="PF00486">
    <property type="entry name" value="Trans_reg_C"/>
    <property type="match status" value="1"/>
</dbReference>
<dbReference type="InterPro" id="IPR019734">
    <property type="entry name" value="TPR_rpt"/>
</dbReference>
<dbReference type="InterPro" id="IPR001867">
    <property type="entry name" value="OmpR/PhoB-type_DNA-bd"/>
</dbReference>
<dbReference type="InterPro" id="IPR036388">
    <property type="entry name" value="WH-like_DNA-bd_sf"/>
</dbReference>
<dbReference type="Gene3D" id="1.25.40.10">
    <property type="entry name" value="Tetratricopeptide repeat domain"/>
    <property type="match status" value="2"/>
</dbReference>
<reference evidence="10 11" key="1">
    <citation type="submission" date="2017-04" db="EMBL/GenBank/DDBJ databases">
        <title>The complete genome sequence of Streptomyces albolongus YIM 101047, the producer of novel bafilomycins and novel odoriferous sesquiterpenoids.</title>
        <authorList>
            <person name="Yin M."/>
            <person name="Jiang Y."/>
        </authorList>
    </citation>
    <scope>NUCLEOTIDE SEQUENCE [LARGE SCALE GENOMIC DNA]</scope>
    <source>
        <strain evidence="10 11">YIM 101047</strain>
    </source>
</reference>
<dbReference type="PRINTS" id="PR00364">
    <property type="entry name" value="DISEASERSIST"/>
</dbReference>
<dbReference type="Pfam" id="PF03704">
    <property type="entry name" value="BTAD"/>
    <property type="match status" value="1"/>
</dbReference>
<feature type="DNA-binding region" description="OmpR/PhoB-type" evidence="7">
    <location>
        <begin position="17"/>
        <end position="114"/>
    </location>
</feature>
<dbReference type="EMBL" id="CP020563">
    <property type="protein sequence ID" value="ARF74469.1"/>
    <property type="molecule type" value="Genomic_DNA"/>
</dbReference>
<dbReference type="PROSITE" id="PS50005">
    <property type="entry name" value="TPR"/>
    <property type="match status" value="1"/>
</dbReference>
<evidence type="ECO:0000256" key="4">
    <source>
        <dbReference type="ARBA" id="ARBA00023125"/>
    </source>
</evidence>
<dbReference type="AlphaFoldDB" id="A0ABC8BVV1"/>
<evidence type="ECO:0000256" key="8">
    <source>
        <dbReference type="SAM" id="MobiDB-lite"/>
    </source>
</evidence>
<protein>
    <submittedName>
        <fullName evidence="10">AfsR family transcriptional regulator</fullName>
    </submittedName>
</protein>
<proteinExistence type="inferred from homology"/>
<name>A0ABC8BVV1_9ACTN</name>
<evidence type="ECO:0000256" key="3">
    <source>
        <dbReference type="ARBA" id="ARBA00023015"/>
    </source>
</evidence>
<dbReference type="Pfam" id="PF00931">
    <property type="entry name" value="NB-ARC"/>
    <property type="match status" value="1"/>
</dbReference>
<dbReference type="PROSITE" id="PS51755">
    <property type="entry name" value="OMPR_PHOB"/>
    <property type="match status" value="1"/>
</dbReference>
<dbReference type="InterPro" id="IPR051677">
    <property type="entry name" value="AfsR-DnrI-RedD_regulator"/>
</dbReference>
<dbReference type="InterPro" id="IPR016032">
    <property type="entry name" value="Sig_transdc_resp-reg_C-effctor"/>
</dbReference>
<dbReference type="KEGG" id="kab:B7C62_21200"/>
<keyword evidence="2" id="KW-0902">Two-component regulatory system</keyword>
<gene>
    <name evidence="10" type="ORF">B7C62_21200</name>
</gene>
<evidence type="ECO:0000256" key="2">
    <source>
        <dbReference type="ARBA" id="ARBA00023012"/>
    </source>
</evidence>
<dbReference type="GO" id="GO:0003677">
    <property type="term" value="F:DNA binding"/>
    <property type="evidence" value="ECO:0007669"/>
    <property type="project" value="UniProtKB-UniRule"/>
</dbReference>
<dbReference type="InterPro" id="IPR005158">
    <property type="entry name" value="BTAD"/>
</dbReference>
<feature type="region of interest" description="Disordered" evidence="8">
    <location>
        <begin position="1"/>
        <end position="24"/>
    </location>
</feature>
<dbReference type="InterPro" id="IPR011990">
    <property type="entry name" value="TPR-like_helical_dom_sf"/>
</dbReference>
<keyword evidence="6" id="KW-0802">TPR repeat</keyword>
<dbReference type="CDD" id="cd15831">
    <property type="entry name" value="BTAD"/>
    <property type="match status" value="1"/>
</dbReference>
<dbReference type="Proteomes" id="UP000192251">
    <property type="component" value="Chromosome"/>
</dbReference>
<evidence type="ECO:0000256" key="5">
    <source>
        <dbReference type="ARBA" id="ARBA00023163"/>
    </source>
</evidence>
<evidence type="ECO:0000256" key="7">
    <source>
        <dbReference type="PROSITE-ProRule" id="PRU01091"/>
    </source>
</evidence>
<dbReference type="InterPro" id="IPR027417">
    <property type="entry name" value="P-loop_NTPase"/>
</dbReference>
<evidence type="ECO:0000313" key="11">
    <source>
        <dbReference type="Proteomes" id="UP000192251"/>
    </source>
</evidence>
<dbReference type="SUPFAM" id="SSF48452">
    <property type="entry name" value="TPR-like"/>
    <property type="match status" value="4"/>
</dbReference>
<feature type="repeat" description="TPR" evidence="6">
    <location>
        <begin position="733"/>
        <end position="766"/>
    </location>
</feature>
<dbReference type="InterPro" id="IPR002182">
    <property type="entry name" value="NB-ARC"/>
</dbReference>
<dbReference type="GO" id="GO:0000160">
    <property type="term" value="P:phosphorelay signal transduction system"/>
    <property type="evidence" value="ECO:0007669"/>
    <property type="project" value="UniProtKB-KW"/>
</dbReference>
<keyword evidence="5" id="KW-0804">Transcription</keyword>
<evidence type="ECO:0000313" key="10">
    <source>
        <dbReference type="EMBL" id="ARF74469.1"/>
    </source>
</evidence>
<dbReference type="Pfam" id="PF13424">
    <property type="entry name" value="TPR_12"/>
    <property type="match status" value="1"/>
</dbReference>
<dbReference type="SMART" id="SM00028">
    <property type="entry name" value="TPR"/>
    <property type="match status" value="6"/>
</dbReference>
<keyword evidence="4 7" id="KW-0238">DNA-binding</keyword>
<dbReference type="SMART" id="SM01043">
    <property type="entry name" value="BTAD"/>
    <property type="match status" value="1"/>
</dbReference>